<dbReference type="InterPro" id="IPR001114">
    <property type="entry name" value="Adenylosuccinate_synthetase"/>
</dbReference>
<dbReference type="GO" id="GO:0004019">
    <property type="term" value="F:adenylosuccinate synthase activity"/>
    <property type="evidence" value="ECO:0007669"/>
    <property type="project" value="UniProtKB-EC"/>
</dbReference>
<accession>A0A3B0SNL2</accession>
<dbReference type="FunFam" id="3.90.170.10:FF:000001">
    <property type="entry name" value="Adenylosuccinate synthetase"/>
    <property type="match status" value="1"/>
</dbReference>
<sequence>MPATVVVGTQWGDEGKGKITDILSEDADVVMRYQGGNNAGHTIIVDGEKFALTLIPSGVLYPQVTPVIGNGCVVDPAALLTEMDMLSSRGIDPTRVRVSANAHLVMPYHRKLDMVMERFLGKQQIGTTKRGIGPAYTDKFARQGIRTQDLFDPKIFRSKVEIALKEKNKLLTKVYNQLPMDPEPIIAEYLGYAERLHDYIADTSLLVWEAIRDGKNVVFEGGQGTLLDVDHGTYPFVTSSNPTAGAACAGAGVGPGAITDVLGVTKAYISRVGAGPFPTELDNEIGDRMIEIGGEFGTVTGRRRRCGWLDLVALRYATRVNGLTKIALTKIDVLSAFETIKVAVAYDSLDQRYTDFPRQHRVLYNCAPVYEELPGWNQDITAVRSFSDLPKEARDYITYIEDAAGVPISIVSVGPERAATFER</sequence>
<dbReference type="CDD" id="cd03108">
    <property type="entry name" value="AdSS"/>
    <property type="match status" value="1"/>
</dbReference>
<dbReference type="PROSITE" id="PS01266">
    <property type="entry name" value="ADENYLOSUCCIN_SYN_1"/>
    <property type="match status" value="1"/>
</dbReference>
<keyword evidence="7" id="KW-0460">Magnesium</keyword>
<dbReference type="GO" id="GO:0005737">
    <property type="term" value="C:cytoplasm"/>
    <property type="evidence" value="ECO:0007669"/>
    <property type="project" value="TreeGrafter"/>
</dbReference>
<keyword evidence="4" id="KW-0479">Metal-binding</keyword>
<dbReference type="InterPro" id="IPR042110">
    <property type="entry name" value="Adenylosuccinate_synth_dom2"/>
</dbReference>
<dbReference type="Gene3D" id="3.40.440.10">
    <property type="entry name" value="Adenylosuccinate Synthetase, subunit A, domain 1"/>
    <property type="match status" value="1"/>
</dbReference>
<evidence type="ECO:0000313" key="9">
    <source>
        <dbReference type="EMBL" id="VAW07405.1"/>
    </source>
</evidence>
<dbReference type="NCBIfam" id="NF002223">
    <property type="entry name" value="PRK01117.1"/>
    <property type="match status" value="1"/>
</dbReference>
<proteinExistence type="inferred from homology"/>
<comment type="subunit">
    <text evidence="2">Homodimer.</text>
</comment>
<keyword evidence="5" id="KW-0547">Nucleotide-binding</keyword>
<evidence type="ECO:0000256" key="6">
    <source>
        <dbReference type="ARBA" id="ARBA00022755"/>
    </source>
</evidence>
<evidence type="ECO:0000256" key="7">
    <source>
        <dbReference type="ARBA" id="ARBA00022842"/>
    </source>
</evidence>
<dbReference type="PROSITE" id="PS00513">
    <property type="entry name" value="ADENYLOSUCCIN_SYN_2"/>
    <property type="match status" value="1"/>
</dbReference>
<dbReference type="AlphaFoldDB" id="A0A3B0SNL2"/>
<dbReference type="InterPro" id="IPR042109">
    <property type="entry name" value="Adenylosuccinate_synth_dom1"/>
</dbReference>
<dbReference type="PANTHER" id="PTHR11846:SF0">
    <property type="entry name" value="ADENYLOSUCCINATE SYNTHETASE"/>
    <property type="match status" value="1"/>
</dbReference>
<dbReference type="GO" id="GO:0046040">
    <property type="term" value="P:IMP metabolic process"/>
    <property type="evidence" value="ECO:0007669"/>
    <property type="project" value="TreeGrafter"/>
</dbReference>
<name>A0A3B0SNL2_9ZZZZ</name>
<dbReference type="InterPro" id="IPR033128">
    <property type="entry name" value="Adenylosuccin_syn_Lys_AS"/>
</dbReference>
<dbReference type="InterPro" id="IPR018220">
    <property type="entry name" value="Adenylosuccin_syn_GTP-bd"/>
</dbReference>
<dbReference type="SMART" id="SM00788">
    <property type="entry name" value="Adenylsucc_synt"/>
    <property type="match status" value="1"/>
</dbReference>
<keyword evidence="8" id="KW-0342">GTP-binding</keyword>
<reference evidence="9" key="1">
    <citation type="submission" date="2018-06" db="EMBL/GenBank/DDBJ databases">
        <authorList>
            <person name="Zhirakovskaya E."/>
        </authorList>
    </citation>
    <scope>NUCLEOTIDE SEQUENCE</scope>
</reference>
<protein>
    <submittedName>
        <fullName evidence="9">Adenylosuccinate synthetase</fullName>
        <ecNumber evidence="9">6.3.4.4</ecNumber>
    </submittedName>
</protein>
<keyword evidence="6" id="KW-0658">Purine biosynthesis</keyword>
<dbReference type="FunFam" id="1.10.300.10:FF:000001">
    <property type="entry name" value="Adenylosuccinate synthetase"/>
    <property type="match status" value="1"/>
</dbReference>
<dbReference type="GO" id="GO:0044208">
    <property type="term" value="P:'de novo' AMP biosynthetic process"/>
    <property type="evidence" value="ECO:0007669"/>
    <property type="project" value="TreeGrafter"/>
</dbReference>
<dbReference type="NCBIfam" id="TIGR00184">
    <property type="entry name" value="purA"/>
    <property type="match status" value="1"/>
</dbReference>
<dbReference type="EC" id="6.3.4.4" evidence="9"/>
<dbReference type="EMBL" id="UOEK01000400">
    <property type="protein sequence ID" value="VAW07405.1"/>
    <property type="molecule type" value="Genomic_DNA"/>
</dbReference>
<comment type="cofactor">
    <cofactor evidence="1">
        <name>Mg(2+)</name>
        <dbReference type="ChEBI" id="CHEBI:18420"/>
    </cofactor>
</comment>
<gene>
    <name evidence="9" type="ORF">MNBD_ACTINO02-1872</name>
</gene>
<dbReference type="GO" id="GO:0005525">
    <property type="term" value="F:GTP binding"/>
    <property type="evidence" value="ECO:0007669"/>
    <property type="project" value="UniProtKB-KW"/>
</dbReference>
<dbReference type="InterPro" id="IPR027417">
    <property type="entry name" value="P-loop_NTPase"/>
</dbReference>
<evidence type="ECO:0000256" key="1">
    <source>
        <dbReference type="ARBA" id="ARBA00001946"/>
    </source>
</evidence>
<evidence type="ECO:0000256" key="3">
    <source>
        <dbReference type="ARBA" id="ARBA00022598"/>
    </source>
</evidence>
<keyword evidence="3 9" id="KW-0436">Ligase</keyword>
<evidence type="ECO:0000256" key="5">
    <source>
        <dbReference type="ARBA" id="ARBA00022741"/>
    </source>
</evidence>
<organism evidence="9">
    <name type="scientific">hydrothermal vent metagenome</name>
    <dbReference type="NCBI Taxonomy" id="652676"/>
    <lineage>
        <taxon>unclassified sequences</taxon>
        <taxon>metagenomes</taxon>
        <taxon>ecological metagenomes</taxon>
    </lineage>
</organism>
<dbReference type="SUPFAM" id="SSF52540">
    <property type="entry name" value="P-loop containing nucleoside triphosphate hydrolases"/>
    <property type="match status" value="1"/>
</dbReference>
<dbReference type="Gene3D" id="1.10.300.10">
    <property type="entry name" value="Adenylosuccinate Synthetase, subunit A, domain 2"/>
    <property type="match status" value="1"/>
</dbReference>
<dbReference type="HAMAP" id="MF_00011">
    <property type="entry name" value="Adenylosucc_synth"/>
    <property type="match status" value="1"/>
</dbReference>
<dbReference type="GO" id="GO:0046872">
    <property type="term" value="F:metal ion binding"/>
    <property type="evidence" value="ECO:0007669"/>
    <property type="project" value="UniProtKB-KW"/>
</dbReference>
<evidence type="ECO:0000256" key="4">
    <source>
        <dbReference type="ARBA" id="ARBA00022723"/>
    </source>
</evidence>
<dbReference type="Gene3D" id="3.90.170.10">
    <property type="entry name" value="Adenylosuccinate Synthetase, subunit A, domain 3"/>
    <property type="match status" value="1"/>
</dbReference>
<dbReference type="Pfam" id="PF00709">
    <property type="entry name" value="Adenylsucc_synt"/>
    <property type="match status" value="1"/>
</dbReference>
<evidence type="ECO:0000256" key="2">
    <source>
        <dbReference type="ARBA" id="ARBA00011738"/>
    </source>
</evidence>
<dbReference type="PANTHER" id="PTHR11846">
    <property type="entry name" value="ADENYLOSUCCINATE SYNTHETASE"/>
    <property type="match status" value="1"/>
</dbReference>
<evidence type="ECO:0000256" key="8">
    <source>
        <dbReference type="ARBA" id="ARBA00023134"/>
    </source>
</evidence>
<dbReference type="InterPro" id="IPR042111">
    <property type="entry name" value="Adenylosuccinate_synth_dom3"/>
</dbReference>